<comment type="similarity">
    <text evidence="1">Belongs to the thioesterase family.</text>
</comment>
<dbReference type="AlphaFoldDB" id="A0A1C4UAY5"/>
<evidence type="ECO:0000256" key="3">
    <source>
        <dbReference type="SAM" id="MobiDB-lite"/>
    </source>
</evidence>
<dbReference type="InterPro" id="IPR001031">
    <property type="entry name" value="Thioesterase"/>
</dbReference>
<evidence type="ECO:0000256" key="2">
    <source>
        <dbReference type="ARBA" id="ARBA00022801"/>
    </source>
</evidence>
<protein>
    <submittedName>
        <fullName evidence="5">Thioesterase domain-containing protein</fullName>
    </submittedName>
</protein>
<feature type="region of interest" description="Disordered" evidence="3">
    <location>
        <begin position="266"/>
        <end position="291"/>
    </location>
</feature>
<dbReference type="InterPro" id="IPR029058">
    <property type="entry name" value="AB_hydrolase_fold"/>
</dbReference>
<dbReference type="GO" id="GO:0008610">
    <property type="term" value="P:lipid biosynthetic process"/>
    <property type="evidence" value="ECO:0007669"/>
    <property type="project" value="TreeGrafter"/>
</dbReference>
<dbReference type="InterPro" id="IPR020802">
    <property type="entry name" value="TesA-like"/>
</dbReference>
<feature type="domain" description="Thioesterase TesA-like" evidence="4">
    <location>
        <begin position="20"/>
        <end position="263"/>
    </location>
</feature>
<dbReference type="InParanoid" id="A0A1C4UAY5"/>
<reference evidence="6" key="1">
    <citation type="submission" date="2016-06" db="EMBL/GenBank/DDBJ databases">
        <authorList>
            <person name="Varghese N."/>
            <person name="Submissions Spin"/>
        </authorList>
    </citation>
    <scope>NUCLEOTIDE SEQUENCE [LARGE SCALE GENOMIC DNA]</scope>
    <source>
        <strain evidence="6">DSM 43816</strain>
    </source>
</reference>
<dbReference type="Gene3D" id="3.40.50.1820">
    <property type="entry name" value="alpha/beta hydrolase"/>
    <property type="match status" value="1"/>
</dbReference>
<evidence type="ECO:0000256" key="1">
    <source>
        <dbReference type="ARBA" id="ARBA00007169"/>
    </source>
</evidence>
<dbReference type="Pfam" id="PF00975">
    <property type="entry name" value="Thioesterase"/>
    <property type="match status" value="1"/>
</dbReference>
<accession>A0A1C4UAY5</accession>
<dbReference type="GO" id="GO:0016787">
    <property type="term" value="F:hydrolase activity"/>
    <property type="evidence" value="ECO:0007669"/>
    <property type="project" value="UniProtKB-KW"/>
</dbReference>
<proteinExistence type="inferred from homology"/>
<dbReference type="Proteomes" id="UP000198253">
    <property type="component" value="Chromosome I"/>
</dbReference>
<dbReference type="EMBL" id="LT607413">
    <property type="protein sequence ID" value="SCE68831.1"/>
    <property type="molecule type" value="Genomic_DNA"/>
</dbReference>
<evidence type="ECO:0000259" key="4">
    <source>
        <dbReference type="SMART" id="SM00824"/>
    </source>
</evidence>
<dbReference type="OrthoDB" id="2472181at2"/>
<dbReference type="PANTHER" id="PTHR11487">
    <property type="entry name" value="THIOESTERASE"/>
    <property type="match status" value="1"/>
</dbReference>
<name>A0A1C4UAY5_MICEC</name>
<dbReference type="SMART" id="SM00824">
    <property type="entry name" value="PKS_TE"/>
    <property type="match status" value="1"/>
</dbReference>
<evidence type="ECO:0000313" key="6">
    <source>
        <dbReference type="Proteomes" id="UP000198253"/>
    </source>
</evidence>
<keyword evidence="6" id="KW-1185">Reference proteome</keyword>
<dbReference type="SUPFAM" id="SSF53474">
    <property type="entry name" value="alpha/beta-Hydrolases"/>
    <property type="match status" value="1"/>
</dbReference>
<sequence>MTDDGAVLTIRATGRRPALCCVPAISGSPYPYLPLAALLDADQPVLALEAPGFEDDRPPAGSLPDLTAGYRDTLRRVRPDRAYALLGWSMGGVVAYHLAQRLRADGLDVPALVLVDSVVPTLMRHPEGAERTTRFVVDLLATSGQPVEPARAVLDGLPAGSTPGAAFTALVRAGVLPEDLDHSFLLHRYALFDAHLTALSHYRPTGGYDGPVTVVRAAESPADLMRWDGLAADVTELVVPGDHYSIWRGEGLVALGRALRRCLSGTDTDDHGRPYAQKGTADEWPPPPGGA</sequence>
<gene>
    <name evidence="5" type="ORF">GA0070618_0169</name>
</gene>
<evidence type="ECO:0000313" key="5">
    <source>
        <dbReference type="EMBL" id="SCE68831.1"/>
    </source>
</evidence>
<dbReference type="PANTHER" id="PTHR11487:SF0">
    <property type="entry name" value="S-ACYL FATTY ACID SYNTHASE THIOESTERASE, MEDIUM CHAIN"/>
    <property type="match status" value="1"/>
</dbReference>
<dbReference type="InterPro" id="IPR012223">
    <property type="entry name" value="TEII"/>
</dbReference>
<keyword evidence="2" id="KW-0378">Hydrolase</keyword>
<organism evidence="5 6">
    <name type="scientific">Micromonospora echinospora</name>
    <name type="common">Micromonospora purpurea</name>
    <dbReference type="NCBI Taxonomy" id="1877"/>
    <lineage>
        <taxon>Bacteria</taxon>
        <taxon>Bacillati</taxon>
        <taxon>Actinomycetota</taxon>
        <taxon>Actinomycetes</taxon>
        <taxon>Micromonosporales</taxon>
        <taxon>Micromonosporaceae</taxon>
        <taxon>Micromonospora</taxon>
    </lineage>
</organism>
<dbReference type="RefSeq" id="WP_088979907.1">
    <property type="nucleotide sequence ID" value="NZ_LT607413.1"/>
</dbReference>